<evidence type="ECO:0000313" key="2">
    <source>
        <dbReference type="Proteomes" id="UP001056778"/>
    </source>
</evidence>
<dbReference type="Proteomes" id="UP001056778">
    <property type="component" value="Chromosome 3"/>
</dbReference>
<comment type="caution">
    <text evidence="1">The sequence shown here is derived from an EMBL/GenBank/DDBJ whole genome shotgun (WGS) entry which is preliminary data.</text>
</comment>
<organism evidence="1 2">
    <name type="scientific">Holotrichia oblita</name>
    <name type="common">Chafer beetle</name>
    <dbReference type="NCBI Taxonomy" id="644536"/>
    <lineage>
        <taxon>Eukaryota</taxon>
        <taxon>Metazoa</taxon>
        <taxon>Ecdysozoa</taxon>
        <taxon>Arthropoda</taxon>
        <taxon>Hexapoda</taxon>
        <taxon>Insecta</taxon>
        <taxon>Pterygota</taxon>
        <taxon>Neoptera</taxon>
        <taxon>Endopterygota</taxon>
        <taxon>Coleoptera</taxon>
        <taxon>Polyphaga</taxon>
        <taxon>Scarabaeiformia</taxon>
        <taxon>Scarabaeidae</taxon>
        <taxon>Melolonthinae</taxon>
        <taxon>Holotrichia</taxon>
    </lineage>
</organism>
<name>A0ACB9TH20_HOLOL</name>
<proteinExistence type="predicted"/>
<gene>
    <name evidence="1" type="ORF">MML48_3g00018588</name>
</gene>
<dbReference type="EMBL" id="CM043017">
    <property type="protein sequence ID" value="KAI4466077.1"/>
    <property type="molecule type" value="Genomic_DNA"/>
</dbReference>
<reference evidence="1" key="1">
    <citation type="submission" date="2022-04" db="EMBL/GenBank/DDBJ databases">
        <title>Chromosome-scale genome assembly of Holotrichia oblita Faldermann.</title>
        <authorList>
            <person name="Rongchong L."/>
        </authorList>
    </citation>
    <scope>NUCLEOTIDE SEQUENCE</scope>
    <source>
        <strain evidence="1">81SQS9</strain>
    </source>
</reference>
<sequence>MPLEPLEKERDRLLSLWQECEADEADSEKEDEIDHVSCNSDYSNQDQEAEVEEEGQMREQLQEMEENEEEVRENNFFVNIIIHSPGVKASARNAKTPIEFFQNFMNELMITDIVMNTNNRIAEKSEKWKNSPHYVETTVVTNSSYEVMLVLPDQ</sequence>
<protein>
    <submittedName>
        <fullName evidence="1">Uncharacterized protein</fullName>
    </submittedName>
</protein>
<accession>A0ACB9TH20</accession>
<keyword evidence="2" id="KW-1185">Reference proteome</keyword>
<evidence type="ECO:0000313" key="1">
    <source>
        <dbReference type="EMBL" id="KAI4466077.1"/>
    </source>
</evidence>